<dbReference type="AlphaFoldDB" id="A0AAV3X7G6"/>
<protein>
    <submittedName>
        <fullName evidence="1">Uncharacterized protein</fullName>
    </submittedName>
</protein>
<dbReference type="EMBL" id="BLAY01000025">
    <property type="protein sequence ID" value="GET37266.1"/>
    <property type="molecule type" value="Genomic_DNA"/>
</dbReference>
<accession>A0AAV3X7G6</accession>
<dbReference type="Proteomes" id="UP001050975">
    <property type="component" value="Unassembled WGS sequence"/>
</dbReference>
<proteinExistence type="predicted"/>
<keyword evidence="2" id="KW-1185">Reference proteome</keyword>
<evidence type="ECO:0000313" key="1">
    <source>
        <dbReference type="EMBL" id="GET37266.1"/>
    </source>
</evidence>
<sequence>MNYVMRFSLIVLSKHNLPEPLVHSAKSSSYQHRFLEVTKGNPI</sequence>
<comment type="caution">
    <text evidence="1">The sequence shown here is derived from an EMBL/GenBank/DDBJ whole genome shotgun (WGS) entry which is preliminary data.</text>
</comment>
<gene>
    <name evidence="1" type="ORF">MiSe_20190</name>
</gene>
<name>A0AAV3X7G6_9CYAN</name>
<reference evidence="1" key="1">
    <citation type="submission" date="2019-10" db="EMBL/GenBank/DDBJ databases">
        <title>Draft genome sequece of Microseira wollei NIES-4236.</title>
        <authorList>
            <person name="Yamaguchi H."/>
            <person name="Suzuki S."/>
            <person name="Kawachi M."/>
        </authorList>
    </citation>
    <scope>NUCLEOTIDE SEQUENCE</scope>
    <source>
        <strain evidence="1">NIES-4236</strain>
    </source>
</reference>
<evidence type="ECO:0000313" key="2">
    <source>
        <dbReference type="Proteomes" id="UP001050975"/>
    </source>
</evidence>
<organism evidence="1 2">
    <name type="scientific">Microseira wollei NIES-4236</name>
    <dbReference type="NCBI Taxonomy" id="2530354"/>
    <lineage>
        <taxon>Bacteria</taxon>
        <taxon>Bacillati</taxon>
        <taxon>Cyanobacteriota</taxon>
        <taxon>Cyanophyceae</taxon>
        <taxon>Oscillatoriophycideae</taxon>
        <taxon>Aerosakkonematales</taxon>
        <taxon>Aerosakkonemataceae</taxon>
        <taxon>Microseira</taxon>
    </lineage>
</organism>